<dbReference type="EMBL" id="CP110176">
    <property type="protein sequence ID" value="WGC86167.1"/>
    <property type="molecule type" value="Genomic_DNA"/>
</dbReference>
<dbReference type="InterPro" id="IPR010998">
    <property type="entry name" value="Integrase_recombinase_N"/>
</dbReference>
<reference evidence="7" key="1">
    <citation type="submission" date="2023-04" db="EMBL/GenBank/DDBJ databases">
        <title>Whole Genome Sequence of Multi-drug resistant Aeromonas caviae as a gut pathogen in newborn.</title>
        <authorList>
            <person name="Jadhav S.V."/>
            <person name="Saroj S.D."/>
            <person name="Saha U.B."/>
            <person name="Sen S."/>
            <person name="Kher A."/>
        </authorList>
    </citation>
    <scope>NUCLEOTIDE SEQUENCE</scope>
    <source>
        <strain evidence="7">SVJ23</strain>
    </source>
</reference>
<evidence type="ECO:0000313" key="7">
    <source>
        <dbReference type="EMBL" id="WGC86167.1"/>
    </source>
</evidence>
<dbReference type="Pfam" id="PF13102">
    <property type="entry name" value="Phage_int_SAM_5"/>
    <property type="match status" value="1"/>
</dbReference>
<dbReference type="InterPro" id="IPR002104">
    <property type="entry name" value="Integrase_catalytic"/>
</dbReference>
<gene>
    <name evidence="7" type="ORF">OJY61_23085</name>
</gene>
<keyword evidence="2 4" id="KW-0238">DNA-binding</keyword>
<evidence type="ECO:0000256" key="2">
    <source>
        <dbReference type="ARBA" id="ARBA00023125"/>
    </source>
</evidence>
<organism evidence="7 8">
    <name type="scientific">Aeromonas caviae</name>
    <name type="common">Aeromonas punctata</name>
    <dbReference type="NCBI Taxonomy" id="648"/>
    <lineage>
        <taxon>Bacteria</taxon>
        <taxon>Pseudomonadati</taxon>
        <taxon>Pseudomonadota</taxon>
        <taxon>Gammaproteobacteria</taxon>
        <taxon>Aeromonadales</taxon>
        <taxon>Aeromonadaceae</taxon>
        <taxon>Aeromonas</taxon>
    </lineage>
</organism>
<dbReference type="CDD" id="cd01189">
    <property type="entry name" value="INT_ICEBs1_C_like"/>
    <property type="match status" value="1"/>
</dbReference>
<name>A0AAF0GGG9_AERCA</name>
<dbReference type="AlphaFoldDB" id="A0AAF0GGG9"/>
<dbReference type="InterPro" id="IPR050090">
    <property type="entry name" value="Tyrosine_recombinase_XerCD"/>
</dbReference>
<dbReference type="PANTHER" id="PTHR30349">
    <property type="entry name" value="PHAGE INTEGRASE-RELATED"/>
    <property type="match status" value="1"/>
</dbReference>
<keyword evidence="3" id="KW-0233">DNA recombination</keyword>
<dbReference type="SUPFAM" id="SSF56349">
    <property type="entry name" value="DNA breaking-rejoining enzymes"/>
    <property type="match status" value="1"/>
</dbReference>
<dbReference type="RefSeq" id="WP_113721245.1">
    <property type="nucleotide sequence ID" value="NZ_AP019195.1"/>
</dbReference>
<dbReference type="PANTHER" id="PTHR30349:SF36">
    <property type="entry name" value="PROPHAGE INTEGRASE INTR-RELATED"/>
    <property type="match status" value="1"/>
</dbReference>
<dbReference type="GO" id="GO:0015074">
    <property type="term" value="P:DNA integration"/>
    <property type="evidence" value="ECO:0007669"/>
    <property type="project" value="UniProtKB-KW"/>
</dbReference>
<evidence type="ECO:0000259" key="6">
    <source>
        <dbReference type="PROSITE" id="PS51900"/>
    </source>
</evidence>
<dbReference type="Gene3D" id="1.10.443.10">
    <property type="entry name" value="Intergrase catalytic core"/>
    <property type="match status" value="1"/>
</dbReference>
<dbReference type="PROSITE" id="PS51900">
    <property type="entry name" value="CB"/>
    <property type="match status" value="1"/>
</dbReference>
<dbReference type="InterPro" id="IPR011010">
    <property type="entry name" value="DNA_brk_join_enz"/>
</dbReference>
<sequence>MKNNKNLKSDPREKTFKTAVEEHLNIKYQQVSDATYDVLCRKARQLIRKWGKKKLIDINATDIEMYIAKLLKRLKGNTVNQYIDIMRQVFNRAYRDGIIKINPMCHVKNCRFEVVEPQPFLQSEIQLFIAHQHINPIGAAIIQVGISTGLRISELLAISREAIDLDKRTLRVDLALVDGCYKTPKTKSSCRTVELTVPAVQALRTLLEHARHRKEKAISVMCADNRTRIKLRRTLLAYYPDKRRQYTSVDEFREDFFEPFCATAGVAYRGPSQFRHTYASQLLSAGVNIEWIAKQMGHTSTAMIRRHYGKWLVEDAADFKTLAENALARCFRLNETQALVPANNSELDMTKLIADPQIQQYLLGLVAQSMKNIHVGEPHSQSD</sequence>
<keyword evidence="1" id="KW-0229">DNA integration</keyword>
<dbReference type="InterPro" id="IPR013762">
    <property type="entry name" value="Integrase-like_cat_sf"/>
</dbReference>
<proteinExistence type="predicted"/>
<dbReference type="Proteomes" id="UP001163285">
    <property type="component" value="Chromosome"/>
</dbReference>
<feature type="domain" description="Core-binding (CB)" evidence="6">
    <location>
        <begin position="14"/>
        <end position="94"/>
    </location>
</feature>
<evidence type="ECO:0000259" key="5">
    <source>
        <dbReference type="PROSITE" id="PS51898"/>
    </source>
</evidence>
<evidence type="ECO:0000313" key="8">
    <source>
        <dbReference type="Proteomes" id="UP001163285"/>
    </source>
</evidence>
<dbReference type="InterPro" id="IPR044068">
    <property type="entry name" value="CB"/>
</dbReference>
<accession>A0AAF0GGG9</accession>
<dbReference type="Gene3D" id="1.10.150.130">
    <property type="match status" value="1"/>
</dbReference>
<feature type="domain" description="Tyr recombinase" evidence="5">
    <location>
        <begin position="115"/>
        <end position="324"/>
    </location>
</feature>
<dbReference type="GO" id="GO:0003677">
    <property type="term" value="F:DNA binding"/>
    <property type="evidence" value="ECO:0007669"/>
    <property type="project" value="UniProtKB-UniRule"/>
</dbReference>
<dbReference type="Pfam" id="PF00589">
    <property type="entry name" value="Phage_integrase"/>
    <property type="match status" value="1"/>
</dbReference>
<evidence type="ECO:0000256" key="3">
    <source>
        <dbReference type="ARBA" id="ARBA00023172"/>
    </source>
</evidence>
<dbReference type="GO" id="GO:0006310">
    <property type="term" value="P:DNA recombination"/>
    <property type="evidence" value="ECO:0007669"/>
    <property type="project" value="UniProtKB-KW"/>
</dbReference>
<dbReference type="PROSITE" id="PS51898">
    <property type="entry name" value="TYR_RECOMBINASE"/>
    <property type="match status" value="1"/>
</dbReference>
<dbReference type="InterPro" id="IPR025269">
    <property type="entry name" value="SAM-like_dom"/>
</dbReference>
<protein>
    <submittedName>
        <fullName evidence="7">Site-specific integrase</fullName>
    </submittedName>
</protein>
<evidence type="ECO:0000256" key="4">
    <source>
        <dbReference type="PROSITE-ProRule" id="PRU01248"/>
    </source>
</evidence>
<evidence type="ECO:0000256" key="1">
    <source>
        <dbReference type="ARBA" id="ARBA00022908"/>
    </source>
</evidence>